<reference evidence="4 5" key="1">
    <citation type="journal article" date="2024" name="Science">
        <title>Giant polyketide synthase enzymes in the biosynthesis of giant marine polyether toxins.</title>
        <authorList>
            <person name="Fallon T.R."/>
            <person name="Shende V.V."/>
            <person name="Wierzbicki I.H."/>
            <person name="Pendleton A.L."/>
            <person name="Watervoot N.F."/>
            <person name="Auber R.P."/>
            <person name="Gonzalez D.J."/>
            <person name="Wisecaver J.H."/>
            <person name="Moore B.S."/>
        </authorList>
    </citation>
    <scope>NUCLEOTIDE SEQUENCE [LARGE SCALE GENOMIC DNA]</scope>
    <source>
        <strain evidence="4 5">12B1</strain>
    </source>
</reference>
<feature type="region of interest" description="Disordered" evidence="2">
    <location>
        <begin position="1"/>
        <end position="149"/>
    </location>
</feature>
<dbReference type="GO" id="GO:0080008">
    <property type="term" value="C:Cul4-RING E3 ubiquitin ligase complex"/>
    <property type="evidence" value="ECO:0007669"/>
    <property type="project" value="TreeGrafter"/>
</dbReference>
<feature type="compositionally biased region" description="Polar residues" evidence="2">
    <location>
        <begin position="95"/>
        <end position="149"/>
    </location>
</feature>
<feature type="region of interest" description="Disordered" evidence="2">
    <location>
        <begin position="251"/>
        <end position="283"/>
    </location>
</feature>
<name>A0AB34IHB9_PRYPA</name>
<dbReference type="EMBL" id="JBGBPQ010000025">
    <property type="protein sequence ID" value="KAL1499285.1"/>
    <property type="molecule type" value="Genomic_DNA"/>
</dbReference>
<dbReference type="SUPFAM" id="SSF52540">
    <property type="entry name" value="P-loop containing nucleoside triphosphate hydrolases"/>
    <property type="match status" value="1"/>
</dbReference>
<feature type="compositionally biased region" description="Polar residues" evidence="2">
    <location>
        <begin position="1709"/>
        <end position="1729"/>
    </location>
</feature>
<evidence type="ECO:0000256" key="1">
    <source>
        <dbReference type="ARBA" id="ARBA00022737"/>
    </source>
</evidence>
<evidence type="ECO:0000313" key="5">
    <source>
        <dbReference type="Proteomes" id="UP001515480"/>
    </source>
</evidence>
<feature type="compositionally biased region" description="Basic and acidic residues" evidence="2">
    <location>
        <begin position="1819"/>
        <end position="1829"/>
    </location>
</feature>
<keyword evidence="1" id="KW-0677">Repeat</keyword>
<accession>A0AB34IHB9</accession>
<feature type="domain" description="DUF4062" evidence="3">
    <location>
        <begin position="442"/>
        <end position="522"/>
    </location>
</feature>
<dbReference type="InterPro" id="IPR051191">
    <property type="entry name" value="DCAF12"/>
</dbReference>
<gene>
    <name evidence="4" type="ORF">AB1Y20_011494</name>
</gene>
<dbReference type="Proteomes" id="UP001515480">
    <property type="component" value="Unassembled WGS sequence"/>
</dbReference>
<evidence type="ECO:0000259" key="3">
    <source>
        <dbReference type="Pfam" id="PF13271"/>
    </source>
</evidence>
<sequence length="1829" mass="203163">MGSGFSRTTGRVKVSILTGNFGKPHHKPSPPPQEDAPSSSCTPPTPADPPTTVEPLAPPSRPTPLATSENVTPREYLPSESSGSRSPQRLRAEDSCTSQSSWAGRSHGSSGTQSPVNARSHGGSSNQSPACGRQLASSKSTPIIRTNSDGTISPLSKLLSSEELLCSIKNTIEEEVRADIYARREMSVKQLKVGEACAPEEKFDLTRKATFRGKYTTAGTGFVSWADANAPRPSEKLFVSWAEPSWASRSSSSADFAKTGAEGSPPKAKATQEGEGSEQPPLSHKYAVGAFFSSVSVLLDARREKNTKKRRLRQASMKELKAVRALERQSRLSGKLTGMLDFIDERKRREGSNRSDTCNARANDYIVDPDCDPPKGQLPSPTMKAVDEEFSLRDAPVVPPPVVSQTSCHIKLRDMARVAIIKPRRHLSMKRSYNDMKIRRIRIFLSSTFADMQDERQLIMTTQVPQLRRACLENGIHVTVVDLRLGVTEGDQLAKRTLGICLDLVASSEYFVNILGERYGWVPRVDDVDAKTLHDHLWIEPYLGKTSATEFEVLAGALGWGSSSKIQTRQAFFYARDPSYIETLPATQQADFLETNEKSEKSLVALKDSIRRRAEGEPWPGQQLPTLAANRTYKEPVELANFFYSDMLEAINTNSPWKQLEPPTPLMTEYVQHISHAWGLDVAYVGQISIQSAIERYVKGEGRRGIPLVLVGERASGKSAAVAHWLLNNRAPGFVLPHFVGCFFNSADHNWIMRRIMLELKVAFDLSGDVPLDSQELQEMLPGWLQRVCRGTTETVTILIDGVDQLADPAARTMRWLPSRVPPNCNIILTTLDGDLRSCTLRGWTNIVQLPPLQDTYKGLFIRAYMKHYGKNIDASVVSMIERAGGSYNPLFLRLCLDELMMQANYATVKDVAKELVSCATLPELCQLILMRFENVFGEPLVSTALQCICMSRYGLSEEELLLLLQMLLPTAEVKSSENNPGKKSLKSLRHKVLPSFTPFAIGISKWQQAVRTAQLPWLSWAPFYKAALGLLSTNGGLVDISCVSFRHAAMERYLGDEESITEVHCALAHFFSNADPNVVEHSRLCEELPYQLMRSGQNGSLEAFCLDMRHFEQMWTRRRYDVYTYWRRIGEGKIPEMVGGLYCDAVARQAGDWWQKSRSDLLNKDLRARTERIATTCGMISEFLCTVSCFREAAQMQRHSLQVTQLLYHKDNRRIARTLCSLAHTENMYGLHKQALTKLEQAIGLLVLAESEDKRAGKDPTNSEANPTELPKVHVESAMVHHLLAHTQQAIHICENSLNRSISAVGDSHLQVADMHGKLGSLYMSMGTKAEMEKGKAHLNQALEIAGNKLSENDHTAAEVMATMGQLLLTEGQYEQAEKYLELSLKMTYSIFGTTSVHFAGVLGALALSRVGLKEVANDQAERQRRAADAAAAEEKSTRESAAAIDDDAPTSDERARFAAELAATTVETKMAEGFEPLDNELLNMEPLQMFDMVIKIRLSRQGAVHVEVATSYIHQADGYWVNGDFDKVVELYSHAIKIFKEIHGDESKQVAQLYGWTGVAHTYAGRWEESLDSIGQAMILVDKAFEMRDANGTRIRRGKRTWEYWRLKHDLIYVLKHATEGDSAGTPSSPVRTSTSAFGNVHSAFKGAEREEVQALELRKELVRENVSDEAVRMSILIAKRRLQLRRKKREEQRNRSASRGVIPTANKISSNSMGSPSARRQSSTKAWQGVKGTSKGSPKAAHFSSHDGVPSGPSHRVSRRHSARYESKDSCSTSERPLAGRMESAKTALKSGMQNLGSMSKGMNGSVKILPQDDLPQDHTEATSRD</sequence>
<dbReference type="SUPFAM" id="SSF48452">
    <property type="entry name" value="TPR-like"/>
    <property type="match status" value="2"/>
</dbReference>
<keyword evidence="5" id="KW-1185">Reference proteome</keyword>
<dbReference type="InterPro" id="IPR027417">
    <property type="entry name" value="P-loop_NTPase"/>
</dbReference>
<comment type="caution">
    <text evidence="4">The sequence shown here is derived from an EMBL/GenBank/DDBJ whole genome shotgun (WGS) entry which is preliminary data.</text>
</comment>
<feature type="region of interest" description="Disordered" evidence="2">
    <location>
        <begin position="1687"/>
        <end position="1829"/>
    </location>
</feature>
<dbReference type="PANTHER" id="PTHR19860">
    <property type="entry name" value="DDB1- AND CUL4-ASSOCIATED FACTOR 12-RELATED"/>
    <property type="match status" value="1"/>
</dbReference>
<proteinExistence type="predicted"/>
<protein>
    <recommendedName>
        <fullName evidence="3">DUF4062 domain-containing protein</fullName>
    </recommendedName>
</protein>
<feature type="region of interest" description="Disordered" evidence="2">
    <location>
        <begin position="1425"/>
        <end position="1453"/>
    </location>
</feature>
<dbReference type="Gene3D" id="3.40.50.300">
    <property type="entry name" value="P-loop containing nucleotide triphosphate hydrolases"/>
    <property type="match status" value="1"/>
</dbReference>
<dbReference type="PANTHER" id="PTHR19860:SF40">
    <property type="entry name" value="WD40 REPEAT-CONTAINING PROTEIN"/>
    <property type="match status" value="1"/>
</dbReference>
<dbReference type="Gene3D" id="1.25.40.10">
    <property type="entry name" value="Tetratricopeptide repeat domain"/>
    <property type="match status" value="3"/>
</dbReference>
<dbReference type="InterPro" id="IPR019734">
    <property type="entry name" value="TPR_rpt"/>
</dbReference>
<evidence type="ECO:0000256" key="2">
    <source>
        <dbReference type="SAM" id="MobiDB-lite"/>
    </source>
</evidence>
<feature type="compositionally biased region" description="Basic and acidic residues" evidence="2">
    <location>
        <begin position="1425"/>
        <end position="1440"/>
    </location>
</feature>
<dbReference type="SMART" id="SM00028">
    <property type="entry name" value="TPR"/>
    <property type="match status" value="4"/>
</dbReference>
<dbReference type="InterPro" id="IPR025139">
    <property type="entry name" value="DUF4062"/>
</dbReference>
<evidence type="ECO:0000313" key="4">
    <source>
        <dbReference type="EMBL" id="KAL1499285.1"/>
    </source>
</evidence>
<dbReference type="InterPro" id="IPR011990">
    <property type="entry name" value="TPR-like_helical_dom_sf"/>
</dbReference>
<feature type="compositionally biased region" description="Polar residues" evidence="2">
    <location>
        <begin position="1795"/>
        <end position="1806"/>
    </location>
</feature>
<organism evidence="4 5">
    <name type="scientific">Prymnesium parvum</name>
    <name type="common">Toxic golden alga</name>
    <dbReference type="NCBI Taxonomy" id="97485"/>
    <lineage>
        <taxon>Eukaryota</taxon>
        <taxon>Haptista</taxon>
        <taxon>Haptophyta</taxon>
        <taxon>Prymnesiophyceae</taxon>
        <taxon>Prymnesiales</taxon>
        <taxon>Prymnesiaceae</taxon>
        <taxon>Prymnesium</taxon>
    </lineage>
</organism>
<dbReference type="Pfam" id="PF13271">
    <property type="entry name" value="DUF4062"/>
    <property type="match status" value="1"/>
</dbReference>